<evidence type="ECO:0000313" key="2">
    <source>
        <dbReference type="Proteomes" id="UP000784294"/>
    </source>
</evidence>
<sequence length="193" mass="21731">MRLIHRLEPRINHSDTGEGEKRLEWHRWGRRGRVNYVNQGEGRQTLRGKRETVVAESKAPLLLESENGHMSNQPLQPIPFQTCLANYAQVQLTPTGRHIAVCLDRPLSALDETRENANVVCAVCIGLLLLGLKVPKFVLHVLATEDYVAHDPAVFSLINQLLDVIFSACKPIVCLFVAAHFRKALQFFNTGLF</sequence>
<dbReference type="OrthoDB" id="10011262at2759"/>
<evidence type="ECO:0000313" key="1">
    <source>
        <dbReference type="EMBL" id="VEL38694.1"/>
    </source>
</evidence>
<keyword evidence="2" id="KW-1185">Reference proteome</keyword>
<dbReference type="AlphaFoldDB" id="A0A3S5BAL4"/>
<organism evidence="1 2">
    <name type="scientific">Protopolystoma xenopodis</name>
    <dbReference type="NCBI Taxonomy" id="117903"/>
    <lineage>
        <taxon>Eukaryota</taxon>
        <taxon>Metazoa</taxon>
        <taxon>Spiralia</taxon>
        <taxon>Lophotrochozoa</taxon>
        <taxon>Platyhelminthes</taxon>
        <taxon>Monogenea</taxon>
        <taxon>Polyopisthocotylea</taxon>
        <taxon>Polystomatidea</taxon>
        <taxon>Polystomatidae</taxon>
        <taxon>Protopolystoma</taxon>
    </lineage>
</organism>
<dbReference type="Proteomes" id="UP000784294">
    <property type="component" value="Unassembled WGS sequence"/>
</dbReference>
<reference evidence="1" key="1">
    <citation type="submission" date="2018-11" db="EMBL/GenBank/DDBJ databases">
        <authorList>
            <consortium name="Pathogen Informatics"/>
        </authorList>
    </citation>
    <scope>NUCLEOTIDE SEQUENCE</scope>
</reference>
<accession>A0A3S5BAL4</accession>
<protein>
    <submittedName>
        <fullName evidence="1">Uncharacterized protein</fullName>
    </submittedName>
</protein>
<proteinExistence type="predicted"/>
<comment type="caution">
    <text evidence="1">The sequence shown here is derived from an EMBL/GenBank/DDBJ whole genome shotgun (WGS) entry which is preliminary data.</text>
</comment>
<name>A0A3S5BAL4_9PLAT</name>
<dbReference type="EMBL" id="CAAALY010258675">
    <property type="protein sequence ID" value="VEL38694.1"/>
    <property type="molecule type" value="Genomic_DNA"/>
</dbReference>
<gene>
    <name evidence="1" type="ORF">PXEA_LOCUS32134</name>
</gene>